<evidence type="ECO:0000313" key="3">
    <source>
        <dbReference type="Proteomes" id="UP000824120"/>
    </source>
</evidence>
<feature type="compositionally biased region" description="Basic and acidic residues" evidence="1">
    <location>
        <begin position="43"/>
        <end position="60"/>
    </location>
</feature>
<feature type="compositionally biased region" description="Polar residues" evidence="1">
    <location>
        <begin position="12"/>
        <end position="42"/>
    </location>
</feature>
<comment type="caution">
    <text evidence="2">The sequence shown here is derived from an EMBL/GenBank/DDBJ whole genome shotgun (WGS) entry which is preliminary data.</text>
</comment>
<protein>
    <submittedName>
        <fullName evidence="2">Uncharacterized protein</fullName>
    </submittedName>
</protein>
<gene>
    <name evidence="2" type="ORF">H5410_004600</name>
</gene>
<dbReference type="EMBL" id="JACXVP010000001">
    <property type="protein sequence ID" value="KAG5632883.1"/>
    <property type="molecule type" value="Genomic_DNA"/>
</dbReference>
<accession>A0A9J6B8F9</accession>
<organism evidence="2 3">
    <name type="scientific">Solanum commersonii</name>
    <name type="common">Commerson's wild potato</name>
    <name type="synonym">Commerson's nightshade</name>
    <dbReference type="NCBI Taxonomy" id="4109"/>
    <lineage>
        <taxon>Eukaryota</taxon>
        <taxon>Viridiplantae</taxon>
        <taxon>Streptophyta</taxon>
        <taxon>Embryophyta</taxon>
        <taxon>Tracheophyta</taxon>
        <taxon>Spermatophyta</taxon>
        <taxon>Magnoliopsida</taxon>
        <taxon>eudicotyledons</taxon>
        <taxon>Gunneridae</taxon>
        <taxon>Pentapetalae</taxon>
        <taxon>asterids</taxon>
        <taxon>lamiids</taxon>
        <taxon>Solanales</taxon>
        <taxon>Solanaceae</taxon>
        <taxon>Solanoideae</taxon>
        <taxon>Solaneae</taxon>
        <taxon>Solanum</taxon>
    </lineage>
</organism>
<dbReference type="AlphaFoldDB" id="A0A9J6B8F9"/>
<reference evidence="2 3" key="1">
    <citation type="submission" date="2020-09" db="EMBL/GenBank/DDBJ databases">
        <title>De no assembly of potato wild relative species, Solanum commersonii.</title>
        <authorList>
            <person name="Cho K."/>
        </authorList>
    </citation>
    <scope>NUCLEOTIDE SEQUENCE [LARGE SCALE GENOMIC DNA]</scope>
    <source>
        <strain evidence="2">LZ3.2</strain>
        <tissue evidence="2">Leaf</tissue>
    </source>
</reference>
<feature type="region of interest" description="Disordered" evidence="1">
    <location>
        <begin position="1"/>
        <end position="67"/>
    </location>
</feature>
<name>A0A9J6B8F9_SOLCO</name>
<keyword evidence="3" id="KW-1185">Reference proteome</keyword>
<proteinExistence type="predicted"/>
<dbReference type="Proteomes" id="UP000824120">
    <property type="component" value="Chromosome 1"/>
</dbReference>
<evidence type="ECO:0000256" key="1">
    <source>
        <dbReference type="SAM" id="MobiDB-lite"/>
    </source>
</evidence>
<evidence type="ECO:0000313" key="2">
    <source>
        <dbReference type="EMBL" id="KAG5632883.1"/>
    </source>
</evidence>
<sequence length="93" mass="10745">MEDDIFSCDDNPVNTENVYQPMSVNNDNDNGSGKWTTNTSSGREIKREGAKEKEKREREQAQSSTHNEIDIYSEQVVIIQLQNLMTKHNIDKR</sequence>